<reference evidence="3" key="1">
    <citation type="journal article" date="2021" name="PeerJ">
        <title>Extensive microbial diversity within the chicken gut microbiome revealed by metagenomics and culture.</title>
        <authorList>
            <person name="Gilroy R."/>
            <person name="Ravi A."/>
            <person name="Getino M."/>
            <person name="Pursley I."/>
            <person name="Horton D.L."/>
            <person name="Alikhan N.F."/>
            <person name="Baker D."/>
            <person name="Gharbi K."/>
            <person name="Hall N."/>
            <person name="Watson M."/>
            <person name="Adriaenssens E.M."/>
            <person name="Foster-Nyarko E."/>
            <person name="Jarju S."/>
            <person name="Secka A."/>
            <person name="Antonio M."/>
            <person name="Oren A."/>
            <person name="Chaudhuri R.R."/>
            <person name="La Ragione R."/>
            <person name="Hildebrand F."/>
            <person name="Pallen M.J."/>
        </authorList>
    </citation>
    <scope>NUCLEOTIDE SEQUENCE</scope>
    <source>
        <strain evidence="3">14324</strain>
    </source>
</reference>
<name>A0A9D2DSA7_9FIRM</name>
<sequence>MSELSEKIRKLFQEGDDIRDAGLKEPSDVEAFRDICYGTDEKWQSLDVYRPKTAGREPLPVIVSVHGGAWMYGDKERYRFYCMSLAQRGFAVVNFTYRLAPENKFPASLEDINLVFTWVLAHKEEYGFDTEHLFAVGDSAGAHNLGLYCCILTNPEYAESYAFKTPENFCPRAVALNCGEYHISAEEGSDGSTKEIMKEYLPEGGTKAEIEKISVIDHVTSAFPPTFLMTAAGDFLIPQAPVMASRLMECSVPFELHFYGDADHQLGHVFHCNMKLEEAAKCNDEECAFFRKFI</sequence>
<evidence type="ECO:0000313" key="3">
    <source>
        <dbReference type="EMBL" id="HIZ22226.1"/>
    </source>
</evidence>
<dbReference type="InterPro" id="IPR029058">
    <property type="entry name" value="AB_hydrolase_fold"/>
</dbReference>
<gene>
    <name evidence="3" type="ORF">IAA21_05440</name>
</gene>
<dbReference type="InterPro" id="IPR049492">
    <property type="entry name" value="BD-FAE-like_dom"/>
</dbReference>
<dbReference type="AlphaFoldDB" id="A0A9D2DSA7"/>
<dbReference type="PANTHER" id="PTHR48081">
    <property type="entry name" value="AB HYDROLASE SUPERFAMILY PROTEIN C4A8.06C"/>
    <property type="match status" value="1"/>
</dbReference>
<organism evidence="3 4">
    <name type="scientific">Candidatus Blautia faecigallinarum</name>
    <dbReference type="NCBI Taxonomy" id="2838488"/>
    <lineage>
        <taxon>Bacteria</taxon>
        <taxon>Bacillati</taxon>
        <taxon>Bacillota</taxon>
        <taxon>Clostridia</taxon>
        <taxon>Lachnospirales</taxon>
        <taxon>Lachnospiraceae</taxon>
        <taxon>Blautia</taxon>
    </lineage>
</organism>
<reference evidence="3" key="2">
    <citation type="submission" date="2021-04" db="EMBL/GenBank/DDBJ databases">
        <authorList>
            <person name="Gilroy R."/>
        </authorList>
    </citation>
    <scope>NUCLEOTIDE SEQUENCE</scope>
    <source>
        <strain evidence="3">14324</strain>
    </source>
</reference>
<protein>
    <submittedName>
        <fullName evidence="3">Alpha/beta hydrolase</fullName>
    </submittedName>
</protein>
<evidence type="ECO:0000313" key="4">
    <source>
        <dbReference type="Proteomes" id="UP000824041"/>
    </source>
</evidence>
<dbReference type="GO" id="GO:0016787">
    <property type="term" value="F:hydrolase activity"/>
    <property type="evidence" value="ECO:0007669"/>
    <property type="project" value="UniProtKB-KW"/>
</dbReference>
<dbReference type="InterPro" id="IPR050300">
    <property type="entry name" value="GDXG_lipolytic_enzyme"/>
</dbReference>
<feature type="domain" description="BD-FAE-like" evidence="2">
    <location>
        <begin position="46"/>
        <end position="239"/>
    </location>
</feature>
<accession>A0A9D2DSA7</accession>
<evidence type="ECO:0000256" key="1">
    <source>
        <dbReference type="ARBA" id="ARBA00022801"/>
    </source>
</evidence>
<dbReference type="Proteomes" id="UP000824041">
    <property type="component" value="Unassembled WGS sequence"/>
</dbReference>
<dbReference type="EMBL" id="DXBU01000076">
    <property type="protein sequence ID" value="HIZ22226.1"/>
    <property type="molecule type" value="Genomic_DNA"/>
</dbReference>
<dbReference type="Gene3D" id="3.40.50.1820">
    <property type="entry name" value="alpha/beta hydrolase"/>
    <property type="match status" value="1"/>
</dbReference>
<dbReference type="Pfam" id="PF20434">
    <property type="entry name" value="BD-FAE"/>
    <property type="match status" value="1"/>
</dbReference>
<comment type="caution">
    <text evidence="3">The sequence shown here is derived from an EMBL/GenBank/DDBJ whole genome shotgun (WGS) entry which is preliminary data.</text>
</comment>
<keyword evidence="1 3" id="KW-0378">Hydrolase</keyword>
<dbReference type="SUPFAM" id="SSF53474">
    <property type="entry name" value="alpha/beta-Hydrolases"/>
    <property type="match status" value="1"/>
</dbReference>
<proteinExistence type="predicted"/>
<evidence type="ECO:0000259" key="2">
    <source>
        <dbReference type="Pfam" id="PF20434"/>
    </source>
</evidence>